<name>A0AAX3UGA6_9LACO</name>
<gene>
    <name evidence="2" type="ORF">QEJ78_04755</name>
    <name evidence="1" type="ORF">SAMN02983011_00993</name>
</gene>
<evidence type="ECO:0000313" key="1">
    <source>
        <dbReference type="EMBL" id="SDA50598.1"/>
    </source>
</evidence>
<dbReference type="Proteomes" id="UP001242513">
    <property type="component" value="Chromosome"/>
</dbReference>
<reference evidence="2" key="2">
    <citation type="journal article" date="2022" name="Food Funct.">
        <title>Lactobacillus kefiranofaciens ZW18 from Kefir enhances the anti-tumor effect of anti-programmed cell death 1 (PD-1) immunotherapy by modulating the gut microbiota.</title>
        <authorList>
            <person name="Zhao J."/>
            <person name="Wang Y."/>
            <person name="Wang J."/>
            <person name="Lv M."/>
            <person name="Zhou C."/>
            <person name="Jia L."/>
            <person name="Geng W."/>
        </authorList>
    </citation>
    <scope>NUCLEOTIDE SEQUENCE</scope>
    <source>
        <strain evidence="2">ZW18</strain>
    </source>
</reference>
<sequence>MHKKRITILISTFAILVLIAGILFTKNCWHNSIVARIQIVNINSKSKKISNYDVLSNRKIREIHDSHDFSIAEKIKVDPNIFGTYTKKNQTHLKLLKKIPLYNQEQRRVNDANYWKMINSIVQNVHSDIYKLTLFRVHKHYYAYVQINQ</sequence>
<dbReference type="AlphaFoldDB" id="A0AAX3UGA6"/>
<dbReference type="GeneID" id="72686437"/>
<keyword evidence="3" id="KW-1185">Reference proteome</keyword>
<dbReference type="EMBL" id="FMXC01000008">
    <property type="protein sequence ID" value="SDA50598.1"/>
    <property type="molecule type" value="Genomic_DNA"/>
</dbReference>
<evidence type="ECO:0000313" key="4">
    <source>
        <dbReference type="Proteomes" id="UP001242513"/>
    </source>
</evidence>
<dbReference type="RefSeq" id="WP_013853700.1">
    <property type="nucleotide sequence ID" value="NZ_CP061341.1"/>
</dbReference>
<evidence type="ECO:0000313" key="2">
    <source>
        <dbReference type="EMBL" id="WGO86751.1"/>
    </source>
</evidence>
<organism evidence="2 4">
    <name type="scientific">Lactobacillus kefiranofaciens</name>
    <dbReference type="NCBI Taxonomy" id="267818"/>
    <lineage>
        <taxon>Bacteria</taxon>
        <taxon>Bacillati</taxon>
        <taxon>Bacillota</taxon>
        <taxon>Bacilli</taxon>
        <taxon>Lactobacillales</taxon>
        <taxon>Lactobacillaceae</taxon>
        <taxon>Lactobacillus</taxon>
    </lineage>
</organism>
<proteinExistence type="predicted"/>
<accession>A0AAX3UGA6</accession>
<dbReference type="EMBL" id="CP123735">
    <property type="protein sequence ID" value="WGO86751.1"/>
    <property type="molecule type" value="Genomic_DNA"/>
</dbReference>
<dbReference type="Proteomes" id="UP000181860">
    <property type="component" value="Unassembled WGS sequence"/>
</dbReference>
<protein>
    <submittedName>
        <fullName evidence="2">Uncharacterized protein</fullName>
    </submittedName>
</protein>
<reference evidence="1 3" key="1">
    <citation type="submission" date="2016-10" db="EMBL/GenBank/DDBJ databases">
        <authorList>
            <person name="Varghese N."/>
            <person name="Submissions S."/>
        </authorList>
    </citation>
    <scope>NUCLEOTIDE SEQUENCE [LARGE SCALE GENOMIC DNA]</scope>
    <source>
        <strain evidence="1 3">ATCC 43761</strain>
    </source>
</reference>
<reference evidence="2" key="3">
    <citation type="submission" date="2023-04" db="EMBL/GenBank/DDBJ databases">
        <authorList>
            <person name="Wang Y."/>
        </authorList>
    </citation>
    <scope>NUCLEOTIDE SEQUENCE</scope>
    <source>
        <strain evidence="2">ZW18</strain>
    </source>
</reference>
<evidence type="ECO:0000313" key="3">
    <source>
        <dbReference type="Proteomes" id="UP000181860"/>
    </source>
</evidence>